<dbReference type="Gene3D" id="3.80.10.10">
    <property type="entry name" value="Ribonuclease Inhibitor"/>
    <property type="match status" value="1"/>
</dbReference>
<name>A0A8H5LQ91_9AGAR</name>
<gene>
    <name evidence="1" type="ORF">D9758_010841</name>
</gene>
<dbReference type="EMBL" id="JAACJM010000027">
    <property type="protein sequence ID" value="KAF5365469.1"/>
    <property type="molecule type" value="Genomic_DNA"/>
</dbReference>
<evidence type="ECO:0000313" key="2">
    <source>
        <dbReference type="Proteomes" id="UP000559256"/>
    </source>
</evidence>
<reference evidence="1 2" key="1">
    <citation type="journal article" date="2020" name="ISME J.">
        <title>Uncovering the hidden diversity of litter-decomposition mechanisms in mushroom-forming fungi.</title>
        <authorList>
            <person name="Floudas D."/>
            <person name="Bentzer J."/>
            <person name="Ahren D."/>
            <person name="Johansson T."/>
            <person name="Persson P."/>
            <person name="Tunlid A."/>
        </authorList>
    </citation>
    <scope>NUCLEOTIDE SEQUENCE [LARGE SCALE GENOMIC DNA]</scope>
    <source>
        <strain evidence="1 2">CBS 291.85</strain>
    </source>
</reference>
<proteinExistence type="predicted"/>
<dbReference type="InterPro" id="IPR032675">
    <property type="entry name" value="LRR_dom_sf"/>
</dbReference>
<evidence type="ECO:0000313" key="1">
    <source>
        <dbReference type="EMBL" id="KAF5365469.1"/>
    </source>
</evidence>
<dbReference type="Proteomes" id="UP000559256">
    <property type="component" value="Unassembled WGS sequence"/>
</dbReference>
<keyword evidence="2" id="KW-1185">Reference proteome</keyword>
<sequence length="548" mass="62736">MVEKENRSKRKKVYPDVENAEASISNQWRHLKEKRPFKEAGRLGNGHWLRGSSKRFVSPLAAQTLKMDTVLDSAIAPSRFEELLKSNERPLDSEVAFLVAQLRAALSRLANSGRERPDLKGMIAQYKLILAPMRRVPNDVLAEIFSVVKRVEYEDRYESWLWEATYMHPFEDIANVQQTPWTLSHPYLFQSLGLLVQNGGATSPPSAREIERRLSRHYSRTALHQCLSAPSSFLTSPATSLLNLLPFPWMSKAFFSSAPALRQVKLSAMANPHILGIRWSQLDRLYLERIPSWRNTFAILRQLTQAVEVNLYMMAEEEEEEDGETALIVWPHVQTLTLQFLEPGDAARLFGLRNTPSMRTLNMVDMEHLFPDYSSFTSFLRRSVPPLQQLTISFVNNGFSIDRGFSDVLRHIPSLLELHLHSITCITDDFLQSLVYYSRNSSSVLVPHLTTLELEWLGDFLPLNLALMTDVIESRRGIFTDGQTSSHIRRLQKVRIDLEYFKGSDKDVAIRTMKFETFKSSLVSFCAQHHLNIELDLSWHGSISVSDS</sequence>
<accession>A0A8H5LQ91</accession>
<organism evidence="1 2">
    <name type="scientific">Tetrapyrgos nigripes</name>
    <dbReference type="NCBI Taxonomy" id="182062"/>
    <lineage>
        <taxon>Eukaryota</taxon>
        <taxon>Fungi</taxon>
        <taxon>Dikarya</taxon>
        <taxon>Basidiomycota</taxon>
        <taxon>Agaricomycotina</taxon>
        <taxon>Agaricomycetes</taxon>
        <taxon>Agaricomycetidae</taxon>
        <taxon>Agaricales</taxon>
        <taxon>Marasmiineae</taxon>
        <taxon>Marasmiaceae</taxon>
        <taxon>Tetrapyrgos</taxon>
    </lineage>
</organism>
<comment type="caution">
    <text evidence="1">The sequence shown here is derived from an EMBL/GenBank/DDBJ whole genome shotgun (WGS) entry which is preliminary data.</text>
</comment>
<protein>
    <submittedName>
        <fullName evidence="1">Uncharacterized protein</fullName>
    </submittedName>
</protein>
<dbReference type="OrthoDB" id="3365698at2759"/>
<dbReference type="SUPFAM" id="SSF52047">
    <property type="entry name" value="RNI-like"/>
    <property type="match status" value="1"/>
</dbReference>
<dbReference type="AlphaFoldDB" id="A0A8H5LQ91"/>